<dbReference type="EMBL" id="LSRX01000574">
    <property type="protein sequence ID" value="OLP93654.1"/>
    <property type="molecule type" value="Genomic_DNA"/>
</dbReference>
<keyword evidence="2" id="KW-1133">Transmembrane helix</keyword>
<comment type="caution">
    <text evidence="3">The sequence shown here is derived from an EMBL/GenBank/DDBJ whole genome shotgun (WGS) entry which is preliminary data.</text>
</comment>
<dbReference type="InterPro" id="IPR013762">
    <property type="entry name" value="Integrase-like_cat_sf"/>
</dbReference>
<name>A0A1Q9DEL9_SYMMI</name>
<dbReference type="OrthoDB" id="414283at2759"/>
<dbReference type="GO" id="GO:0006310">
    <property type="term" value="P:DNA recombination"/>
    <property type="evidence" value="ECO:0007669"/>
    <property type="project" value="UniProtKB-KW"/>
</dbReference>
<evidence type="ECO:0000313" key="4">
    <source>
        <dbReference type="Proteomes" id="UP000186817"/>
    </source>
</evidence>
<organism evidence="3 4">
    <name type="scientific">Symbiodinium microadriaticum</name>
    <name type="common">Dinoflagellate</name>
    <name type="synonym">Zooxanthella microadriatica</name>
    <dbReference type="NCBI Taxonomy" id="2951"/>
    <lineage>
        <taxon>Eukaryota</taxon>
        <taxon>Sar</taxon>
        <taxon>Alveolata</taxon>
        <taxon>Dinophyceae</taxon>
        <taxon>Suessiales</taxon>
        <taxon>Symbiodiniaceae</taxon>
        <taxon>Symbiodinium</taxon>
    </lineage>
</organism>
<dbReference type="GO" id="GO:0015074">
    <property type="term" value="P:DNA integration"/>
    <property type="evidence" value="ECO:0007669"/>
    <property type="project" value="InterPro"/>
</dbReference>
<reference evidence="3 4" key="1">
    <citation type="submission" date="2016-02" db="EMBL/GenBank/DDBJ databases">
        <title>Genome analysis of coral dinoflagellate symbionts highlights evolutionary adaptations to a symbiotic lifestyle.</title>
        <authorList>
            <person name="Aranda M."/>
            <person name="Li Y."/>
            <person name="Liew Y.J."/>
            <person name="Baumgarten S."/>
            <person name="Simakov O."/>
            <person name="Wilson M."/>
            <person name="Piel J."/>
            <person name="Ashoor H."/>
            <person name="Bougouffa S."/>
            <person name="Bajic V.B."/>
            <person name="Ryu T."/>
            <person name="Ravasi T."/>
            <person name="Bayer T."/>
            <person name="Micklem G."/>
            <person name="Kim H."/>
            <person name="Bhak J."/>
            <person name="Lajeunesse T.C."/>
            <person name="Voolstra C.R."/>
        </authorList>
    </citation>
    <scope>NUCLEOTIDE SEQUENCE [LARGE SCALE GENOMIC DNA]</scope>
    <source>
        <strain evidence="3 4">CCMP2467</strain>
    </source>
</reference>
<sequence>MYVIMGAMKEAGYRSAMQYLDLAKQEHIQRGHPWTAQHVLAYKVCARSCRRGLGPAKQASALPLDKLATLDQASCSVSLGPVPAVTSTIVASWWLLREIEASRARVRHVTLDFGTKTAAWLLPSSKTDVMALGAVRKHSCSCTVLPPALCPFHALASLIHGKCPEDPVFCDAEGRPPSKSGWADTFQDIAAALGLPLVLQNGARAYTGHSARATGAQFLATRGIELWRIQIFGRWGSDIILRYLREAPLAHLSELAVESGHGESIARIRGELEALLSKANPILAIPDEAWREEGVGGRAASGPSPLARLAVQLGLWAGQVDVFITAPSLALRDVTSCTAAPGSALLAVEVAVWDGIGCRLSQVSNPHPVAEIRLRLDAENRGTVAGTRDVLTMMINWASRTHFAAAREAYSIVPEFGGELPNPAAGAVLAFAVRGTVSPLTVHFPTAVETAYYATCGADMHLQLSLMRLKLQLSFNLGISSVLRIVASGRTLEARNWAMLPNNFDLSNVASSCKQFGILGALGGLLMVNVATVGLFWYDKHQAKTGGWRVPEKTLQGTAALGGWPAGYVAMQMFHHKTKTSESLYTPKTRNRAFELATTQPRPVMWACVLRVLPAVLGRLDEQSGKPTTAAHRRGHVVGGAVVHGTEASTSAEADGRRWPF</sequence>
<dbReference type="InterPro" id="IPR010718">
    <property type="entry name" value="DUF1294"/>
</dbReference>
<dbReference type="GO" id="GO:0003677">
    <property type="term" value="F:DNA binding"/>
    <property type="evidence" value="ECO:0007669"/>
    <property type="project" value="InterPro"/>
</dbReference>
<dbReference type="Pfam" id="PF06961">
    <property type="entry name" value="DUF1294"/>
    <property type="match status" value="1"/>
</dbReference>
<dbReference type="SUPFAM" id="SSF56349">
    <property type="entry name" value="DNA breaking-rejoining enzymes"/>
    <property type="match status" value="1"/>
</dbReference>
<gene>
    <name evidence="3" type="ORF">AK812_SmicGene24438</name>
</gene>
<dbReference type="InterPro" id="IPR011010">
    <property type="entry name" value="DNA_brk_join_enz"/>
</dbReference>
<keyword evidence="2" id="KW-0472">Membrane</keyword>
<keyword evidence="1" id="KW-0233">DNA recombination</keyword>
<evidence type="ECO:0008006" key="5">
    <source>
        <dbReference type="Google" id="ProtNLM"/>
    </source>
</evidence>
<keyword evidence="2" id="KW-0812">Transmembrane</keyword>
<accession>A0A1Q9DEL9</accession>
<evidence type="ECO:0000313" key="3">
    <source>
        <dbReference type="EMBL" id="OLP93654.1"/>
    </source>
</evidence>
<evidence type="ECO:0000256" key="1">
    <source>
        <dbReference type="ARBA" id="ARBA00023172"/>
    </source>
</evidence>
<dbReference type="Gene3D" id="1.10.443.10">
    <property type="entry name" value="Intergrase catalytic core"/>
    <property type="match status" value="1"/>
</dbReference>
<dbReference type="AlphaFoldDB" id="A0A1Q9DEL9"/>
<evidence type="ECO:0000256" key="2">
    <source>
        <dbReference type="SAM" id="Phobius"/>
    </source>
</evidence>
<keyword evidence="4" id="KW-1185">Reference proteome</keyword>
<protein>
    <recommendedName>
        <fullName evidence="5">Tyr recombinase domain-containing protein</fullName>
    </recommendedName>
</protein>
<dbReference type="Proteomes" id="UP000186817">
    <property type="component" value="Unassembled WGS sequence"/>
</dbReference>
<proteinExistence type="predicted"/>
<feature type="transmembrane region" description="Helical" evidence="2">
    <location>
        <begin position="516"/>
        <end position="538"/>
    </location>
</feature>